<dbReference type="Gene3D" id="3.40.190.170">
    <property type="entry name" value="Bacterial extracellular solute-binding protein, family 7"/>
    <property type="match status" value="1"/>
</dbReference>
<protein>
    <submittedName>
        <fullName evidence="4">TRAP-type C4-dicarboxylate transport system, substrate-binding protein</fullName>
    </submittedName>
</protein>
<proteinExistence type="inferred from homology"/>
<dbReference type="EMBL" id="FUWJ01000001">
    <property type="protein sequence ID" value="SJZ36152.1"/>
    <property type="molecule type" value="Genomic_DNA"/>
</dbReference>
<comment type="similarity">
    <text evidence="1">Belongs to the bacterial solute-binding protein 7 family.</text>
</comment>
<dbReference type="OrthoDB" id="8678862at2"/>
<dbReference type="RefSeq" id="WP_085932355.1">
    <property type="nucleotide sequence ID" value="NZ_FUWJ01000001.1"/>
</dbReference>
<dbReference type="AlphaFoldDB" id="A0A1T4K107"/>
<accession>A0A1T4K107</accession>
<keyword evidence="2" id="KW-0813">Transport</keyword>
<name>A0A1T4K107_9HYPH</name>
<dbReference type="PANTHER" id="PTHR33376:SF7">
    <property type="entry name" value="C4-DICARBOXYLATE-BINDING PROTEIN DCTB"/>
    <property type="match status" value="1"/>
</dbReference>
<keyword evidence="5" id="KW-1185">Reference proteome</keyword>
<reference evidence="5" key="1">
    <citation type="submission" date="2017-02" db="EMBL/GenBank/DDBJ databases">
        <authorList>
            <person name="Varghese N."/>
            <person name="Submissions S."/>
        </authorList>
    </citation>
    <scope>NUCLEOTIDE SEQUENCE [LARGE SCALE GENOMIC DNA]</scope>
    <source>
        <strain evidence="5">ATCC 27094</strain>
    </source>
</reference>
<dbReference type="NCBIfam" id="NF037995">
    <property type="entry name" value="TRAP_S1"/>
    <property type="match status" value="1"/>
</dbReference>
<evidence type="ECO:0000256" key="2">
    <source>
        <dbReference type="ARBA" id="ARBA00022448"/>
    </source>
</evidence>
<evidence type="ECO:0000256" key="3">
    <source>
        <dbReference type="ARBA" id="ARBA00022729"/>
    </source>
</evidence>
<dbReference type="GO" id="GO:0015740">
    <property type="term" value="P:C4-dicarboxylate transport"/>
    <property type="evidence" value="ECO:0007669"/>
    <property type="project" value="TreeGrafter"/>
</dbReference>
<dbReference type="InterPro" id="IPR018389">
    <property type="entry name" value="DctP_fam"/>
</dbReference>
<dbReference type="GO" id="GO:0055085">
    <property type="term" value="P:transmembrane transport"/>
    <property type="evidence" value="ECO:0007669"/>
    <property type="project" value="InterPro"/>
</dbReference>
<evidence type="ECO:0000313" key="5">
    <source>
        <dbReference type="Proteomes" id="UP000190092"/>
    </source>
</evidence>
<dbReference type="Proteomes" id="UP000190092">
    <property type="component" value="Unassembled WGS sequence"/>
</dbReference>
<evidence type="ECO:0000313" key="4">
    <source>
        <dbReference type="EMBL" id="SJZ36152.1"/>
    </source>
</evidence>
<organism evidence="4 5">
    <name type="scientific">Enhydrobacter aerosaccus</name>
    <dbReference type="NCBI Taxonomy" id="225324"/>
    <lineage>
        <taxon>Bacteria</taxon>
        <taxon>Pseudomonadati</taxon>
        <taxon>Pseudomonadota</taxon>
        <taxon>Alphaproteobacteria</taxon>
        <taxon>Hyphomicrobiales</taxon>
        <taxon>Enhydrobacter</taxon>
    </lineage>
</organism>
<gene>
    <name evidence="4" type="ORF">SAMN02745126_00642</name>
</gene>
<dbReference type="STRING" id="225324.SAMN02745126_00642"/>
<evidence type="ECO:0000256" key="1">
    <source>
        <dbReference type="ARBA" id="ARBA00009023"/>
    </source>
</evidence>
<sequence length="341" mass="37123">MTISRRRLLAGAAAAPLAAPWIAGTARAEAKQLKISHQFPGGTIDSGDFRDQLCRRFAAEIAKRTNGALTAEVYPNSSLVKTLAQYSAIRRGALDMTLYPLNYAGGEVSEYNIGFMPGVVTSYEQGYAWKNAEIGKKLTALLAEKGAILVTWLWQAGGVASRSKPILVPDDVKGLKVRGGSREMDLMLKGAGASVVSMPSNELYAAMQTGTMDVAMTTSTSLISFRLEEIAKTLTSFRKKGFFFVFEPLLMSKQVFDSLPKDQQTAIMEVGASLEKFGLDKAKADDDEVVRVYEKAGAKIFELDQAQADKWKAVALNTSWKEYADKSASNAEFLKLSQQVS</sequence>
<dbReference type="PROSITE" id="PS51318">
    <property type="entry name" value="TAT"/>
    <property type="match status" value="1"/>
</dbReference>
<keyword evidence="3" id="KW-0732">Signal</keyword>
<dbReference type="PANTHER" id="PTHR33376">
    <property type="match status" value="1"/>
</dbReference>
<dbReference type="InterPro" id="IPR038404">
    <property type="entry name" value="TRAP_DctP_sf"/>
</dbReference>
<dbReference type="Pfam" id="PF03480">
    <property type="entry name" value="DctP"/>
    <property type="match status" value="1"/>
</dbReference>
<dbReference type="InterPro" id="IPR006311">
    <property type="entry name" value="TAT_signal"/>
</dbReference>